<evidence type="ECO:0000259" key="5">
    <source>
        <dbReference type="Pfam" id="PF00462"/>
    </source>
</evidence>
<dbReference type="PANTHER" id="PTHR46185:SF1">
    <property type="entry name" value="GLUTAREDOXIN-1"/>
    <property type="match status" value="1"/>
</dbReference>
<dbReference type="Gene3D" id="3.40.30.10">
    <property type="entry name" value="Glutaredoxin"/>
    <property type="match status" value="1"/>
</dbReference>
<dbReference type="Ensembl" id="ENSACUT00000022164.1">
    <property type="protein sequence ID" value="ENSACUP00000020787.1"/>
    <property type="gene ID" value="ENSACUG00000013884.1"/>
</dbReference>
<proteinExistence type="inferred from homology"/>
<evidence type="ECO:0000256" key="2">
    <source>
        <dbReference type="ARBA" id="ARBA00007787"/>
    </source>
</evidence>
<protein>
    <recommendedName>
        <fullName evidence="3">Glutaredoxin-1</fullName>
    </recommendedName>
</protein>
<dbReference type="Proteomes" id="UP000472269">
    <property type="component" value="Unplaced"/>
</dbReference>
<reference evidence="6" key="2">
    <citation type="submission" date="2025-09" db="UniProtKB">
        <authorList>
            <consortium name="Ensembl"/>
        </authorList>
    </citation>
    <scope>IDENTIFICATION</scope>
</reference>
<dbReference type="InterPro" id="IPR002109">
    <property type="entry name" value="Glutaredoxin"/>
</dbReference>
<dbReference type="PANTHER" id="PTHR46185">
    <property type="entry name" value="GLUTAREDOXIN-1"/>
    <property type="match status" value="1"/>
</dbReference>
<evidence type="ECO:0000256" key="3">
    <source>
        <dbReference type="ARBA" id="ARBA00013662"/>
    </source>
</evidence>
<feature type="region of interest" description="Disordered" evidence="4">
    <location>
        <begin position="105"/>
        <end position="129"/>
    </location>
</feature>
<keyword evidence="7" id="KW-1185">Reference proteome</keyword>
<accession>A0A663NBA9</accession>
<dbReference type="GO" id="GO:0015038">
    <property type="term" value="F:glutathione disulfide oxidoreductase activity"/>
    <property type="evidence" value="ECO:0007669"/>
    <property type="project" value="TreeGrafter"/>
</dbReference>
<dbReference type="AlphaFoldDB" id="A0A663NBA9"/>
<dbReference type="GO" id="GO:0005739">
    <property type="term" value="C:mitochondrion"/>
    <property type="evidence" value="ECO:0007669"/>
    <property type="project" value="TreeGrafter"/>
</dbReference>
<feature type="compositionally biased region" description="Polar residues" evidence="4">
    <location>
        <begin position="116"/>
        <end position="129"/>
    </location>
</feature>
<organism evidence="6 7">
    <name type="scientific">Athene cunicularia</name>
    <name type="common">Burrowing owl</name>
    <name type="synonym">Speotyto cunicularia</name>
    <dbReference type="NCBI Taxonomy" id="194338"/>
    <lineage>
        <taxon>Eukaryota</taxon>
        <taxon>Metazoa</taxon>
        <taxon>Chordata</taxon>
        <taxon>Craniata</taxon>
        <taxon>Vertebrata</taxon>
        <taxon>Euteleostomi</taxon>
        <taxon>Archelosauria</taxon>
        <taxon>Archosauria</taxon>
        <taxon>Dinosauria</taxon>
        <taxon>Saurischia</taxon>
        <taxon>Theropoda</taxon>
        <taxon>Coelurosauria</taxon>
        <taxon>Aves</taxon>
        <taxon>Neognathae</taxon>
        <taxon>Neoaves</taxon>
        <taxon>Telluraves</taxon>
        <taxon>Strigiformes</taxon>
        <taxon>Strigidae</taxon>
        <taxon>Athene</taxon>
    </lineage>
</organism>
<dbReference type="Pfam" id="PF00462">
    <property type="entry name" value="Glutaredoxin"/>
    <property type="match status" value="1"/>
</dbReference>
<evidence type="ECO:0000256" key="4">
    <source>
        <dbReference type="SAM" id="MobiDB-lite"/>
    </source>
</evidence>
<dbReference type="InterPro" id="IPR036249">
    <property type="entry name" value="Thioredoxin-like_sf"/>
</dbReference>
<feature type="domain" description="Glutaredoxin" evidence="5">
    <location>
        <begin position="29"/>
        <end position="79"/>
    </location>
</feature>
<comment type="similarity">
    <text evidence="2">Belongs to the glutaredoxin family.</text>
</comment>
<comment type="function">
    <text evidence="1">Has a glutathione-disulfide oxidoreductase activity in the presence of NADPH and glutathione reductase. Reduces low molecular weight disulfides and proteins.</text>
</comment>
<reference evidence="6" key="1">
    <citation type="submission" date="2025-08" db="UniProtKB">
        <authorList>
            <consortium name="Ensembl"/>
        </authorList>
    </citation>
    <scope>IDENTIFICATION</scope>
</reference>
<evidence type="ECO:0000256" key="1">
    <source>
        <dbReference type="ARBA" id="ARBA00002549"/>
    </source>
</evidence>
<dbReference type="InterPro" id="IPR047185">
    <property type="entry name" value="GLRX1"/>
</dbReference>
<sequence length="129" mass="14578">IFNPGHAPLGSQGSVAETFVKSKLRDDRVTLFVKDICPYCRNALEMLRQYNLRPECLQVCNITGMQSIQEYFRQTTGRREMLGTCSPHRPHFGGILLRWLHVQTRGGAQPRENPERNSCSGDSGTASWP</sequence>
<name>A0A663NBA9_ATHCN</name>
<dbReference type="PROSITE" id="PS00195">
    <property type="entry name" value="GLUTAREDOXIN_1"/>
    <property type="match status" value="1"/>
</dbReference>
<dbReference type="PROSITE" id="PS51354">
    <property type="entry name" value="GLUTAREDOXIN_2"/>
    <property type="match status" value="1"/>
</dbReference>
<evidence type="ECO:0000313" key="7">
    <source>
        <dbReference type="Proteomes" id="UP000472269"/>
    </source>
</evidence>
<dbReference type="InterPro" id="IPR011767">
    <property type="entry name" value="GLR_AS"/>
</dbReference>
<dbReference type="SUPFAM" id="SSF52833">
    <property type="entry name" value="Thioredoxin-like"/>
    <property type="match status" value="1"/>
</dbReference>
<evidence type="ECO:0000313" key="6">
    <source>
        <dbReference type="Ensembl" id="ENSACUP00000020787.1"/>
    </source>
</evidence>